<comment type="cofactor">
    <cofactor evidence="1 9">
        <name>pyridoxal 5'-phosphate</name>
        <dbReference type="ChEBI" id="CHEBI:597326"/>
    </cofactor>
</comment>
<sequence>MDRSDREICMSAWEGAENVHGAVAPPVFQTSIFTKPSFEAFIQEQEQEHERYVYSRGANPTVAFLEERLALLERGEACKCFGSGMGAISAVLMSLLRGGDHILFVNSTYGPALEMAEHLRGFGIDHTVLPDGTSDIEPHLRKNTALVYVESPGTMRMKVLDLAAITRTARARGVWTVMDNTWSTPLFQKPILAGVDIVIHSCTKYIGGHSDVLGGAVIGPASFVRDLFYTGFQLLGSVMSAVEASMVLRGLRTLPIRMAEHERSAVRVIDYLATRPEVAAIHHPHHDHRPDDPLVKDQFSGFSGLLSFDLKDGSFEKVAAFINRLSLFRIGASWGGYESLVTAPVRPGNEGALRERGFSPGMVRLSVGLEGADSQIEDLERAFTAL</sequence>
<gene>
    <name evidence="10" type="ordered locus">Ndas_1630</name>
</gene>
<comment type="catalytic activity">
    <reaction evidence="7">
        <text>L-methionine + H2O = methanethiol + 2-oxobutanoate + NH4(+)</text>
        <dbReference type="Rhea" id="RHEA:23800"/>
        <dbReference type="ChEBI" id="CHEBI:15377"/>
        <dbReference type="ChEBI" id="CHEBI:16007"/>
        <dbReference type="ChEBI" id="CHEBI:16763"/>
        <dbReference type="ChEBI" id="CHEBI:28938"/>
        <dbReference type="ChEBI" id="CHEBI:57844"/>
        <dbReference type="EC" id="4.4.1.11"/>
    </reaction>
    <physiologicalReaction direction="left-to-right" evidence="7">
        <dbReference type="Rhea" id="RHEA:23801"/>
    </physiologicalReaction>
</comment>
<dbReference type="Gene3D" id="3.40.640.10">
    <property type="entry name" value="Type I PLP-dependent aspartate aminotransferase-like (Major domain)"/>
    <property type="match status" value="1"/>
</dbReference>
<dbReference type="InterPro" id="IPR000277">
    <property type="entry name" value="Cys/Met-Metab_PyrdxlP-dep_enz"/>
</dbReference>
<feature type="modified residue" description="N6-(pyridoxal phosphate)lysine" evidence="8">
    <location>
        <position position="204"/>
    </location>
</feature>
<evidence type="ECO:0000256" key="3">
    <source>
        <dbReference type="ARBA" id="ARBA00022898"/>
    </source>
</evidence>
<dbReference type="InterPro" id="IPR015424">
    <property type="entry name" value="PyrdxlP-dep_Trfase"/>
</dbReference>
<evidence type="ECO:0000256" key="9">
    <source>
        <dbReference type="RuleBase" id="RU362118"/>
    </source>
</evidence>
<dbReference type="Gene3D" id="3.90.1150.10">
    <property type="entry name" value="Aspartate Aminotransferase, domain 1"/>
    <property type="match status" value="1"/>
</dbReference>
<dbReference type="InterPro" id="IPR015422">
    <property type="entry name" value="PyrdxlP-dep_Trfase_small"/>
</dbReference>
<evidence type="ECO:0000256" key="8">
    <source>
        <dbReference type="PIRSR" id="PIRSR001434-2"/>
    </source>
</evidence>
<keyword evidence="3 8" id="KW-0663">Pyridoxal phosphate</keyword>
<dbReference type="PROSITE" id="PS00868">
    <property type="entry name" value="CYS_MET_METAB_PP"/>
    <property type="match status" value="1"/>
</dbReference>
<dbReference type="GO" id="GO:0005737">
    <property type="term" value="C:cytoplasm"/>
    <property type="evidence" value="ECO:0007669"/>
    <property type="project" value="TreeGrafter"/>
</dbReference>
<dbReference type="Pfam" id="PF01053">
    <property type="entry name" value="Cys_Met_Meta_PP"/>
    <property type="match status" value="1"/>
</dbReference>
<evidence type="ECO:0000256" key="2">
    <source>
        <dbReference type="ARBA" id="ARBA00009077"/>
    </source>
</evidence>
<dbReference type="GO" id="GO:0019346">
    <property type="term" value="P:transsulfuration"/>
    <property type="evidence" value="ECO:0007669"/>
    <property type="project" value="InterPro"/>
</dbReference>
<dbReference type="PIRSF" id="PIRSF001434">
    <property type="entry name" value="CGS"/>
    <property type="match status" value="1"/>
</dbReference>
<reference evidence="10 11" key="1">
    <citation type="journal article" date="2010" name="Stand. Genomic Sci.">
        <title>Complete genome sequence of Nocardiopsis dassonvillei type strain (IMRU 509).</title>
        <authorList>
            <person name="Sun H."/>
            <person name="Lapidus A."/>
            <person name="Nolan M."/>
            <person name="Lucas S."/>
            <person name="Del Rio T.G."/>
            <person name="Tice H."/>
            <person name="Cheng J.F."/>
            <person name="Tapia R."/>
            <person name="Han C."/>
            <person name="Goodwin L."/>
            <person name="Pitluck S."/>
            <person name="Pagani I."/>
            <person name="Ivanova N."/>
            <person name="Mavromatis K."/>
            <person name="Mikhailova N."/>
            <person name="Pati A."/>
            <person name="Chen A."/>
            <person name="Palaniappan K."/>
            <person name="Land M."/>
            <person name="Hauser L."/>
            <person name="Chang Y.J."/>
            <person name="Jeffries C.D."/>
            <person name="Djao O.D."/>
            <person name="Rohde M."/>
            <person name="Sikorski J."/>
            <person name="Goker M."/>
            <person name="Woyke T."/>
            <person name="Bristow J."/>
            <person name="Eisen J.A."/>
            <person name="Markowitz V."/>
            <person name="Hugenholtz P."/>
            <person name="Kyrpides N.C."/>
            <person name="Klenk H.P."/>
        </authorList>
    </citation>
    <scope>NUCLEOTIDE SEQUENCE [LARGE SCALE GENOMIC DNA]</scope>
    <source>
        <strain evidence="11">ATCC 23218 / DSM 43111 / CIP 107115 / JCM 7437 / KCTC 9190 / NBRC 14626 / NCTC 10488 / NRRL B-5397 / IMRU 509</strain>
    </source>
</reference>
<dbReference type="AlphaFoldDB" id="D7B4L9"/>
<protein>
    <recommendedName>
        <fullName evidence="4">homocysteine desulfhydrase</fullName>
        <ecNumber evidence="4">4.4.1.2</ecNumber>
    </recommendedName>
    <alternativeName>
        <fullName evidence="5">Homocysteine desulfhydrase</fullName>
    </alternativeName>
</protein>
<dbReference type="KEGG" id="nda:Ndas_1630"/>
<dbReference type="Proteomes" id="UP000002219">
    <property type="component" value="Chromosome 1"/>
</dbReference>
<dbReference type="GO" id="GO:0030170">
    <property type="term" value="F:pyridoxal phosphate binding"/>
    <property type="evidence" value="ECO:0007669"/>
    <property type="project" value="InterPro"/>
</dbReference>
<organism evidence="10 11">
    <name type="scientific">Nocardiopsis dassonvillei (strain ATCC 23218 / DSM 43111 / CIP 107115 / JCM 7437 / KCTC 9190 / NBRC 14626 / NCTC 10488 / NRRL B-5397 / IMRU 509)</name>
    <name type="common">Actinomadura dassonvillei</name>
    <dbReference type="NCBI Taxonomy" id="446468"/>
    <lineage>
        <taxon>Bacteria</taxon>
        <taxon>Bacillati</taxon>
        <taxon>Actinomycetota</taxon>
        <taxon>Actinomycetes</taxon>
        <taxon>Streptosporangiales</taxon>
        <taxon>Nocardiopsidaceae</taxon>
        <taxon>Nocardiopsis</taxon>
    </lineage>
</organism>
<dbReference type="SUPFAM" id="SSF53383">
    <property type="entry name" value="PLP-dependent transferases"/>
    <property type="match status" value="1"/>
</dbReference>
<evidence type="ECO:0000313" key="11">
    <source>
        <dbReference type="Proteomes" id="UP000002219"/>
    </source>
</evidence>
<dbReference type="EC" id="4.4.1.2" evidence="4"/>
<dbReference type="FunFam" id="3.40.640.10:FF:000046">
    <property type="entry name" value="Cystathionine gamma-lyase"/>
    <property type="match status" value="1"/>
</dbReference>
<comment type="similarity">
    <text evidence="2 9">Belongs to the trans-sulfuration enzymes family.</text>
</comment>
<dbReference type="STRING" id="446468.Ndas_1630"/>
<accession>D7B4L9</accession>
<dbReference type="CDD" id="cd00614">
    <property type="entry name" value="CGS_like"/>
    <property type="match status" value="1"/>
</dbReference>
<evidence type="ECO:0000256" key="1">
    <source>
        <dbReference type="ARBA" id="ARBA00001933"/>
    </source>
</evidence>
<dbReference type="EMBL" id="CP002040">
    <property type="protein sequence ID" value="ADH67059.1"/>
    <property type="molecule type" value="Genomic_DNA"/>
</dbReference>
<evidence type="ECO:0000256" key="4">
    <source>
        <dbReference type="ARBA" id="ARBA00047175"/>
    </source>
</evidence>
<evidence type="ECO:0000256" key="6">
    <source>
        <dbReference type="ARBA" id="ARBA00048780"/>
    </source>
</evidence>
<keyword evidence="11" id="KW-1185">Reference proteome</keyword>
<dbReference type="GO" id="GO:0047982">
    <property type="term" value="F:homocysteine desulfhydrase activity"/>
    <property type="evidence" value="ECO:0007669"/>
    <property type="project" value="UniProtKB-EC"/>
</dbReference>
<comment type="catalytic activity">
    <reaction evidence="6">
        <text>L-homocysteine + H2O = 2-oxobutanoate + hydrogen sulfide + NH4(+) + H(+)</text>
        <dbReference type="Rhea" id="RHEA:14501"/>
        <dbReference type="ChEBI" id="CHEBI:15377"/>
        <dbReference type="ChEBI" id="CHEBI:15378"/>
        <dbReference type="ChEBI" id="CHEBI:16763"/>
        <dbReference type="ChEBI" id="CHEBI:28938"/>
        <dbReference type="ChEBI" id="CHEBI:29919"/>
        <dbReference type="ChEBI" id="CHEBI:58199"/>
        <dbReference type="EC" id="4.4.1.2"/>
    </reaction>
    <physiologicalReaction direction="left-to-right" evidence="6">
        <dbReference type="Rhea" id="RHEA:14502"/>
    </physiologicalReaction>
</comment>
<dbReference type="InterPro" id="IPR054542">
    <property type="entry name" value="Cys_met_metab_PP"/>
</dbReference>
<evidence type="ECO:0000256" key="7">
    <source>
        <dbReference type="ARBA" id="ARBA00052699"/>
    </source>
</evidence>
<dbReference type="eggNOG" id="COG0626">
    <property type="taxonomic scope" value="Bacteria"/>
</dbReference>
<dbReference type="GO" id="GO:0018826">
    <property type="term" value="F:methionine gamma-lyase activity"/>
    <property type="evidence" value="ECO:0007669"/>
    <property type="project" value="UniProtKB-EC"/>
</dbReference>
<proteinExistence type="inferred from homology"/>
<evidence type="ECO:0000256" key="5">
    <source>
        <dbReference type="ARBA" id="ARBA00047199"/>
    </source>
</evidence>
<dbReference type="InterPro" id="IPR015421">
    <property type="entry name" value="PyrdxlP-dep_Trfase_major"/>
</dbReference>
<name>D7B4L9_NOCDD</name>
<dbReference type="PANTHER" id="PTHR11808">
    <property type="entry name" value="TRANS-SULFURATION ENZYME FAMILY MEMBER"/>
    <property type="match status" value="1"/>
</dbReference>
<keyword evidence="10" id="KW-0456">Lyase</keyword>
<evidence type="ECO:0000313" key="10">
    <source>
        <dbReference type="EMBL" id="ADH67059.1"/>
    </source>
</evidence>
<dbReference type="PANTHER" id="PTHR11808:SF80">
    <property type="entry name" value="CYSTATHIONINE GAMMA-LYASE"/>
    <property type="match status" value="1"/>
</dbReference>
<dbReference type="HOGENOM" id="CLU_018986_2_0_11"/>